<organism evidence="2 3">
    <name type="scientific">Triparma retinervis</name>
    <dbReference type="NCBI Taxonomy" id="2557542"/>
    <lineage>
        <taxon>Eukaryota</taxon>
        <taxon>Sar</taxon>
        <taxon>Stramenopiles</taxon>
        <taxon>Ochrophyta</taxon>
        <taxon>Bolidophyceae</taxon>
        <taxon>Parmales</taxon>
        <taxon>Triparmaceae</taxon>
        <taxon>Triparma</taxon>
    </lineage>
</organism>
<comment type="caution">
    <text evidence="2">The sequence shown here is derived from an EMBL/GenBank/DDBJ whole genome shotgun (WGS) entry which is preliminary data.</text>
</comment>
<dbReference type="Proteomes" id="UP001165082">
    <property type="component" value="Unassembled WGS sequence"/>
</dbReference>
<gene>
    <name evidence="2" type="ORF">TrRE_jg9757</name>
</gene>
<proteinExistence type="predicted"/>
<keyword evidence="1" id="KW-0472">Membrane</keyword>
<name>A0A9W7AI47_9STRA</name>
<dbReference type="AlphaFoldDB" id="A0A9W7AI47"/>
<keyword evidence="1" id="KW-1133">Transmembrane helix</keyword>
<dbReference type="EMBL" id="BRXZ01001373">
    <property type="protein sequence ID" value="GMH69593.1"/>
    <property type="molecule type" value="Genomic_DNA"/>
</dbReference>
<keyword evidence="3" id="KW-1185">Reference proteome</keyword>
<sequence>MGLRSAATSILTPSLVSTSLSEVRGSYSTLGASSAVLISSPLPAWIRPLLALLLTSCLAALTWAARKMYYYPGRPRGKEGGFEVLRNPNTNVTDGLLQWVFPLIIPVGDMVGGDVEGVRRKVKSLSETGWKSGVERLGLRVEEGMVEVGGKAVSYLKADYEKSDYEEDGGGKGDGRK</sequence>
<dbReference type="OrthoDB" id="408631at2759"/>
<feature type="non-terminal residue" evidence="2">
    <location>
        <position position="177"/>
    </location>
</feature>
<evidence type="ECO:0000256" key="1">
    <source>
        <dbReference type="SAM" id="Phobius"/>
    </source>
</evidence>
<feature type="transmembrane region" description="Helical" evidence="1">
    <location>
        <begin position="45"/>
        <end position="65"/>
    </location>
</feature>
<reference evidence="2" key="1">
    <citation type="submission" date="2022-07" db="EMBL/GenBank/DDBJ databases">
        <title>Genome analysis of Parmales, a sister group of diatoms, reveals the evolutionary specialization of diatoms from phago-mixotrophs to photoautotrophs.</title>
        <authorList>
            <person name="Ban H."/>
            <person name="Sato S."/>
            <person name="Yoshikawa S."/>
            <person name="Kazumasa Y."/>
            <person name="Nakamura Y."/>
            <person name="Ichinomiya M."/>
            <person name="Saitoh K."/>
            <person name="Sato N."/>
            <person name="Blanc-Mathieu R."/>
            <person name="Endo H."/>
            <person name="Kuwata A."/>
            <person name="Ogata H."/>
        </authorList>
    </citation>
    <scope>NUCLEOTIDE SEQUENCE</scope>
</reference>
<protein>
    <submittedName>
        <fullName evidence="2">Uncharacterized protein</fullName>
    </submittedName>
</protein>
<evidence type="ECO:0000313" key="3">
    <source>
        <dbReference type="Proteomes" id="UP001165082"/>
    </source>
</evidence>
<keyword evidence="1" id="KW-0812">Transmembrane</keyword>
<accession>A0A9W7AI47</accession>
<evidence type="ECO:0000313" key="2">
    <source>
        <dbReference type="EMBL" id="GMH69593.1"/>
    </source>
</evidence>